<dbReference type="Proteomes" id="UP001596052">
    <property type="component" value="Unassembled WGS sequence"/>
</dbReference>
<dbReference type="EMBL" id="JBHSMQ010000010">
    <property type="protein sequence ID" value="MFC5457499.1"/>
    <property type="molecule type" value="Genomic_DNA"/>
</dbReference>
<gene>
    <name evidence="1" type="ORF">ACFQDI_21710</name>
</gene>
<reference evidence="2" key="1">
    <citation type="journal article" date="2019" name="Int. J. Syst. Evol. Microbiol.">
        <title>The Global Catalogue of Microorganisms (GCM) 10K type strain sequencing project: providing services to taxonomists for standard genome sequencing and annotation.</title>
        <authorList>
            <consortium name="The Broad Institute Genomics Platform"/>
            <consortium name="The Broad Institute Genome Sequencing Center for Infectious Disease"/>
            <person name="Wu L."/>
            <person name="Ma J."/>
        </authorList>
    </citation>
    <scope>NUCLEOTIDE SEQUENCE [LARGE SCALE GENOMIC DNA]</scope>
    <source>
        <strain evidence="2">CGMCC 4.1469</strain>
    </source>
</reference>
<dbReference type="SUPFAM" id="SSF52540">
    <property type="entry name" value="P-loop containing nucleoside triphosphate hydrolases"/>
    <property type="match status" value="1"/>
</dbReference>
<dbReference type="RefSeq" id="WP_377170865.1">
    <property type="nucleotide sequence ID" value="NZ_JBHSMQ010000010.1"/>
</dbReference>
<proteinExistence type="predicted"/>
<dbReference type="PROSITE" id="PS51257">
    <property type="entry name" value="PROKAR_LIPOPROTEIN"/>
    <property type="match status" value="1"/>
</dbReference>
<keyword evidence="2" id="KW-1185">Reference proteome</keyword>
<dbReference type="Gene3D" id="3.40.50.300">
    <property type="entry name" value="P-loop containing nucleotide triphosphate hydrolases"/>
    <property type="match status" value="1"/>
</dbReference>
<evidence type="ECO:0008006" key="3">
    <source>
        <dbReference type="Google" id="ProtNLM"/>
    </source>
</evidence>
<accession>A0ABW0KVW7</accession>
<evidence type="ECO:0000313" key="1">
    <source>
        <dbReference type="EMBL" id="MFC5457499.1"/>
    </source>
</evidence>
<organism evidence="1 2">
    <name type="scientific">Prosthecobacter fluviatilis</name>
    <dbReference type="NCBI Taxonomy" id="445931"/>
    <lineage>
        <taxon>Bacteria</taxon>
        <taxon>Pseudomonadati</taxon>
        <taxon>Verrucomicrobiota</taxon>
        <taxon>Verrucomicrobiia</taxon>
        <taxon>Verrucomicrobiales</taxon>
        <taxon>Verrucomicrobiaceae</taxon>
        <taxon>Prosthecobacter</taxon>
    </lineage>
</organism>
<name>A0ABW0KVW7_9BACT</name>
<evidence type="ECO:0000313" key="2">
    <source>
        <dbReference type="Proteomes" id="UP001596052"/>
    </source>
</evidence>
<comment type="caution">
    <text evidence="1">The sequence shown here is derived from an EMBL/GenBank/DDBJ whole genome shotgun (WGS) entry which is preliminary data.</text>
</comment>
<dbReference type="InterPro" id="IPR027417">
    <property type="entry name" value="P-loop_NTPase"/>
</dbReference>
<sequence length="280" mass="29370">MKRFFLHLVVLLLAACSESKKDAQAASGQPAVSTTDLPVVVLGGPTCAEFVKGLTLAGVSKAQDLSRESLAGKAAALHAASVAVILVDATEGPLPVTREDVLLTRQFCRGTVVIGFSKSALVEDAELLDLEEMEVRDLLNKYDHPGDTAAVGFDSESARTKQPKGFAALAVLLSKMRPADPPRAARPAQQAAGAELYVLADLEAFKRGLIQPVSSGGCQLIFGDKVVPCTLQTPQAVQPGSAGKVTLAFPEPVSFRVGDRFVIGVEDHLTAAGRIGDVTR</sequence>
<protein>
    <recommendedName>
        <fullName evidence="3">Elongation factor Tu</fullName>
    </recommendedName>
</protein>